<dbReference type="SUPFAM" id="SSF52172">
    <property type="entry name" value="CheY-like"/>
    <property type="match status" value="1"/>
</dbReference>
<evidence type="ECO:0000256" key="4">
    <source>
        <dbReference type="ARBA" id="ARBA00023015"/>
    </source>
</evidence>
<dbReference type="PANTHER" id="PTHR48111:SF22">
    <property type="entry name" value="REGULATOR OF RPOS"/>
    <property type="match status" value="1"/>
</dbReference>
<feature type="domain" description="Response regulatory" evidence="10">
    <location>
        <begin position="2"/>
        <end position="116"/>
    </location>
</feature>
<organism evidence="12 13">
    <name type="scientific">Fumia xinanensis</name>
    <dbReference type="NCBI Taxonomy" id="2763659"/>
    <lineage>
        <taxon>Bacteria</taxon>
        <taxon>Bacillati</taxon>
        <taxon>Bacillota</taxon>
        <taxon>Clostridia</taxon>
        <taxon>Eubacteriales</taxon>
        <taxon>Oscillospiraceae</taxon>
        <taxon>Fumia</taxon>
    </lineage>
</organism>
<dbReference type="SUPFAM" id="SSF46894">
    <property type="entry name" value="C-terminal effector domain of the bipartite response regulators"/>
    <property type="match status" value="1"/>
</dbReference>
<proteinExistence type="predicted"/>
<evidence type="ECO:0000256" key="2">
    <source>
        <dbReference type="ARBA" id="ARBA00022553"/>
    </source>
</evidence>
<dbReference type="CDD" id="cd00383">
    <property type="entry name" value="trans_reg_C"/>
    <property type="match status" value="1"/>
</dbReference>
<dbReference type="CDD" id="cd17625">
    <property type="entry name" value="REC_OmpR_DrrD-like"/>
    <property type="match status" value="1"/>
</dbReference>
<evidence type="ECO:0000256" key="9">
    <source>
        <dbReference type="PROSITE-ProRule" id="PRU01091"/>
    </source>
</evidence>
<comment type="function">
    <text evidence="7">May play the central regulatory role in sporulation. It may be an element of the effector pathway responsible for the activation of sporulation genes in response to nutritional stress. Spo0A may act in concert with spo0H (a sigma factor) to control the expression of some genes that are critical to the sporulation process.</text>
</comment>
<feature type="domain" description="OmpR/PhoB-type" evidence="11">
    <location>
        <begin position="125"/>
        <end position="223"/>
    </location>
</feature>
<name>A0A926E3W4_9FIRM</name>
<dbReference type="PROSITE" id="PS51755">
    <property type="entry name" value="OMPR_PHOB"/>
    <property type="match status" value="1"/>
</dbReference>
<dbReference type="Gene3D" id="3.40.50.2300">
    <property type="match status" value="1"/>
</dbReference>
<dbReference type="Gene3D" id="6.10.250.690">
    <property type="match status" value="1"/>
</dbReference>
<comment type="caution">
    <text evidence="12">The sequence shown here is derived from an EMBL/GenBank/DDBJ whole genome shotgun (WGS) entry which is preliminary data.</text>
</comment>
<dbReference type="EMBL" id="JACRSV010000002">
    <property type="protein sequence ID" value="MBC8559762.1"/>
    <property type="molecule type" value="Genomic_DNA"/>
</dbReference>
<dbReference type="InterPro" id="IPR011006">
    <property type="entry name" value="CheY-like_superfamily"/>
</dbReference>
<accession>A0A926E3W4</accession>
<dbReference type="GO" id="GO:0000976">
    <property type="term" value="F:transcription cis-regulatory region binding"/>
    <property type="evidence" value="ECO:0007669"/>
    <property type="project" value="TreeGrafter"/>
</dbReference>
<dbReference type="Pfam" id="PF00072">
    <property type="entry name" value="Response_reg"/>
    <property type="match status" value="1"/>
</dbReference>
<feature type="DNA-binding region" description="OmpR/PhoB-type" evidence="9">
    <location>
        <begin position="125"/>
        <end position="223"/>
    </location>
</feature>
<dbReference type="PANTHER" id="PTHR48111">
    <property type="entry name" value="REGULATOR OF RPOS"/>
    <property type="match status" value="1"/>
</dbReference>
<sequence length="226" mass="25360">MRILIIEDDKDLCEAVGIHLNREGHTADFCHDGEDGLHFALQNAYDLILLDRMLPGRDGISVLSALRGQGFSTPVLMITARDGIGDRVDGLDAGADDYLVKPFAAAELLARIRALSRRPLQWESVHKLKLGDIELDLELCILNCRAQTITLSKRESRLLELFVRNPGQVMTRELLLARIWGPDAPVEDGNLDNYIHFLRRRLKSVQSIVKITTIRGVGYRLEVPPC</sequence>
<evidence type="ECO:0000256" key="7">
    <source>
        <dbReference type="ARBA" id="ARBA00024867"/>
    </source>
</evidence>
<dbReference type="GO" id="GO:0006355">
    <property type="term" value="P:regulation of DNA-templated transcription"/>
    <property type="evidence" value="ECO:0007669"/>
    <property type="project" value="InterPro"/>
</dbReference>
<protein>
    <recommendedName>
        <fullName evidence="1">Stage 0 sporulation protein A homolog</fullName>
    </recommendedName>
</protein>
<evidence type="ECO:0000259" key="11">
    <source>
        <dbReference type="PROSITE" id="PS51755"/>
    </source>
</evidence>
<keyword evidence="4" id="KW-0805">Transcription regulation</keyword>
<evidence type="ECO:0000256" key="6">
    <source>
        <dbReference type="ARBA" id="ARBA00023163"/>
    </source>
</evidence>
<evidence type="ECO:0000256" key="5">
    <source>
        <dbReference type="ARBA" id="ARBA00023125"/>
    </source>
</evidence>
<evidence type="ECO:0000256" key="8">
    <source>
        <dbReference type="PROSITE-ProRule" id="PRU00169"/>
    </source>
</evidence>
<dbReference type="FunFam" id="3.40.50.2300:FF:000001">
    <property type="entry name" value="DNA-binding response regulator PhoB"/>
    <property type="match status" value="1"/>
</dbReference>
<dbReference type="Proteomes" id="UP000610760">
    <property type="component" value="Unassembled WGS sequence"/>
</dbReference>
<evidence type="ECO:0000259" key="10">
    <source>
        <dbReference type="PROSITE" id="PS50110"/>
    </source>
</evidence>
<dbReference type="InterPro" id="IPR001867">
    <property type="entry name" value="OmpR/PhoB-type_DNA-bd"/>
</dbReference>
<reference evidence="12" key="1">
    <citation type="submission" date="2020-08" db="EMBL/GenBank/DDBJ databases">
        <title>Genome public.</title>
        <authorList>
            <person name="Liu C."/>
            <person name="Sun Q."/>
        </authorList>
    </citation>
    <scope>NUCLEOTIDE SEQUENCE</scope>
    <source>
        <strain evidence="12">NSJ-33</strain>
    </source>
</reference>
<dbReference type="InterPro" id="IPR001789">
    <property type="entry name" value="Sig_transdc_resp-reg_receiver"/>
</dbReference>
<keyword evidence="6" id="KW-0804">Transcription</keyword>
<dbReference type="InterPro" id="IPR036388">
    <property type="entry name" value="WH-like_DNA-bd_sf"/>
</dbReference>
<evidence type="ECO:0000313" key="13">
    <source>
        <dbReference type="Proteomes" id="UP000610760"/>
    </source>
</evidence>
<gene>
    <name evidence="12" type="ORF">H8710_06725</name>
</gene>
<evidence type="ECO:0000256" key="1">
    <source>
        <dbReference type="ARBA" id="ARBA00018672"/>
    </source>
</evidence>
<dbReference type="GO" id="GO:0000156">
    <property type="term" value="F:phosphorelay response regulator activity"/>
    <property type="evidence" value="ECO:0007669"/>
    <property type="project" value="TreeGrafter"/>
</dbReference>
<dbReference type="SMART" id="SM00862">
    <property type="entry name" value="Trans_reg_C"/>
    <property type="match status" value="1"/>
</dbReference>
<keyword evidence="3" id="KW-0902">Two-component regulatory system</keyword>
<keyword evidence="13" id="KW-1185">Reference proteome</keyword>
<dbReference type="AlphaFoldDB" id="A0A926E3W4"/>
<evidence type="ECO:0000256" key="3">
    <source>
        <dbReference type="ARBA" id="ARBA00023012"/>
    </source>
</evidence>
<dbReference type="InterPro" id="IPR039420">
    <property type="entry name" value="WalR-like"/>
</dbReference>
<feature type="modified residue" description="4-aspartylphosphate" evidence="8">
    <location>
        <position position="51"/>
    </location>
</feature>
<evidence type="ECO:0000313" key="12">
    <source>
        <dbReference type="EMBL" id="MBC8559762.1"/>
    </source>
</evidence>
<dbReference type="GO" id="GO:0005829">
    <property type="term" value="C:cytosol"/>
    <property type="evidence" value="ECO:0007669"/>
    <property type="project" value="TreeGrafter"/>
</dbReference>
<dbReference type="SMART" id="SM00448">
    <property type="entry name" value="REC"/>
    <property type="match status" value="1"/>
</dbReference>
<dbReference type="InterPro" id="IPR016032">
    <property type="entry name" value="Sig_transdc_resp-reg_C-effctor"/>
</dbReference>
<dbReference type="PROSITE" id="PS50110">
    <property type="entry name" value="RESPONSE_REGULATORY"/>
    <property type="match status" value="1"/>
</dbReference>
<keyword evidence="2 8" id="KW-0597">Phosphoprotein</keyword>
<dbReference type="Pfam" id="PF00486">
    <property type="entry name" value="Trans_reg_C"/>
    <property type="match status" value="1"/>
</dbReference>
<dbReference type="Gene3D" id="1.10.10.10">
    <property type="entry name" value="Winged helix-like DNA-binding domain superfamily/Winged helix DNA-binding domain"/>
    <property type="match status" value="1"/>
</dbReference>
<dbReference type="GO" id="GO:0032993">
    <property type="term" value="C:protein-DNA complex"/>
    <property type="evidence" value="ECO:0007669"/>
    <property type="project" value="TreeGrafter"/>
</dbReference>
<keyword evidence="5 9" id="KW-0238">DNA-binding</keyword>
<dbReference type="RefSeq" id="WP_249294749.1">
    <property type="nucleotide sequence ID" value="NZ_JACRSV010000002.1"/>
</dbReference>